<gene>
    <name evidence="1" type="ORF">BN997_01033</name>
</gene>
<dbReference type="EMBL" id="CDGG01000001">
    <property type="protein sequence ID" value="CEI81215.1"/>
    <property type="molecule type" value="Genomic_DNA"/>
</dbReference>
<dbReference type="InterPro" id="IPR036492">
    <property type="entry name" value="YojF_sf"/>
</dbReference>
<dbReference type="OrthoDB" id="2352913at2"/>
<evidence type="ECO:0000313" key="2">
    <source>
        <dbReference type="Proteomes" id="UP000040453"/>
    </source>
</evidence>
<name>A0A0A1M7E4_9BACI</name>
<dbReference type="InterPro" id="IPR014934">
    <property type="entry name" value="DUF1806"/>
</dbReference>
<evidence type="ECO:0008006" key="3">
    <source>
        <dbReference type="Google" id="ProtNLM"/>
    </source>
</evidence>
<dbReference type="AlphaFoldDB" id="A0A0A1M7E4"/>
<keyword evidence="2" id="KW-1185">Reference proteome</keyword>
<sequence length="117" mass="13335">MKPIEIEKVQQALDSYLNKEVYVHLETTNGAYANHLDANAYTVGAYIRNAKVTYKQAKIIGEGNSYRVGLKMELGWIYAEGLTDWTIYQEDQLLLAGHDREGRLMVALEISETPFHQ</sequence>
<protein>
    <recommendedName>
        <fullName evidence="3">DUF1806 domain-containing protein</fullName>
    </recommendedName>
</protein>
<dbReference type="Proteomes" id="UP000040453">
    <property type="component" value="Unassembled WGS sequence"/>
</dbReference>
<reference evidence="1 2" key="1">
    <citation type="submission" date="2014-11" db="EMBL/GenBank/DDBJ databases">
        <authorList>
            <person name="Urmite Genomes Urmite Genomes"/>
        </authorList>
    </citation>
    <scope>NUCLEOTIDE SEQUENCE [LARGE SCALE GENOMIC DNA]</scope>
    <source>
        <strain evidence="1 2">Oc5</strain>
    </source>
</reference>
<organism evidence="1 2">
    <name type="scientific">Oceanobacillus oncorhynchi</name>
    <dbReference type="NCBI Taxonomy" id="545501"/>
    <lineage>
        <taxon>Bacteria</taxon>
        <taxon>Bacillati</taxon>
        <taxon>Bacillota</taxon>
        <taxon>Bacilli</taxon>
        <taxon>Bacillales</taxon>
        <taxon>Bacillaceae</taxon>
        <taxon>Oceanobacillus</taxon>
    </lineage>
</organism>
<dbReference type="STRING" id="545501.BN997_01033"/>
<accession>A0A0A1M7E4</accession>
<dbReference type="RefSeq" id="WP_040978834.1">
    <property type="nucleotide sequence ID" value="NZ_CAXOIH010000010.1"/>
</dbReference>
<dbReference type="SUPFAM" id="SSF89442">
    <property type="entry name" value="Hypothetical protein YojF"/>
    <property type="match status" value="1"/>
</dbReference>
<dbReference type="Pfam" id="PF08830">
    <property type="entry name" value="DUF1806"/>
    <property type="match status" value="1"/>
</dbReference>
<evidence type="ECO:0000313" key="1">
    <source>
        <dbReference type="EMBL" id="CEI81215.1"/>
    </source>
</evidence>
<dbReference type="Gene3D" id="2.70.180.10">
    <property type="entry name" value="Hypothetical protein YojF"/>
    <property type="match status" value="1"/>
</dbReference>
<proteinExistence type="predicted"/>